<organism evidence="4">
    <name type="scientific">Streptomyces sp. R35</name>
    <dbReference type="NCBI Taxonomy" id="3238630"/>
    <lineage>
        <taxon>Bacteria</taxon>
        <taxon>Bacillati</taxon>
        <taxon>Actinomycetota</taxon>
        <taxon>Actinomycetes</taxon>
        <taxon>Kitasatosporales</taxon>
        <taxon>Streptomycetaceae</taxon>
        <taxon>Streptomyces</taxon>
    </lineage>
</organism>
<evidence type="ECO:0000256" key="1">
    <source>
        <dbReference type="SAM" id="MobiDB-lite"/>
    </source>
</evidence>
<evidence type="ECO:0000313" key="4">
    <source>
        <dbReference type="EMBL" id="XDQ64078.1"/>
    </source>
</evidence>
<gene>
    <name evidence="4" type="ORF">AB5J50_26480</name>
</gene>
<proteinExistence type="predicted"/>
<dbReference type="InterPro" id="IPR025326">
    <property type="entry name" value="DUF4232"/>
</dbReference>
<protein>
    <submittedName>
        <fullName evidence="4">DUF4232 domain-containing protein</fullName>
    </submittedName>
</protein>
<feature type="signal peptide" evidence="2">
    <location>
        <begin position="1"/>
        <end position="21"/>
    </location>
</feature>
<dbReference type="RefSeq" id="WP_369260776.1">
    <property type="nucleotide sequence ID" value="NZ_CP163440.1"/>
</dbReference>
<feature type="region of interest" description="Disordered" evidence="1">
    <location>
        <begin position="30"/>
        <end position="113"/>
    </location>
</feature>
<feature type="domain" description="DUF4232" evidence="3">
    <location>
        <begin position="107"/>
        <end position="235"/>
    </location>
</feature>
<keyword evidence="2" id="KW-0732">Signal</keyword>
<evidence type="ECO:0000256" key="2">
    <source>
        <dbReference type="SAM" id="SignalP"/>
    </source>
</evidence>
<evidence type="ECO:0000259" key="3">
    <source>
        <dbReference type="Pfam" id="PF14016"/>
    </source>
</evidence>
<sequence>MSNLRTSRTRLVGAAATAVLAALSLTACNDGTGARDEGASASTTTANSPSGTATSTSGSGSGSNSSSSSSSSSSASSDGKPATATTRPATDTSASKAPGSSGKPVTCEGSNTKTVAAPLNRPVNHMLLTVTNTGGKTCYLYGYPAIRFGEAQAVPPVIEESQPQAVVTLEPGESGYASVSLSATDGSGSNGHTEKSLTVYFRGRSGNESVGAGAHPSLPAKGVYVDDSLEVTYWQQSMDDAVNW</sequence>
<name>A0AB39S9B0_9ACTN</name>
<accession>A0AB39S9B0</accession>
<dbReference type="EMBL" id="CP163440">
    <property type="protein sequence ID" value="XDQ64078.1"/>
    <property type="molecule type" value="Genomic_DNA"/>
</dbReference>
<reference evidence="4" key="1">
    <citation type="submission" date="2024-07" db="EMBL/GenBank/DDBJ databases">
        <authorList>
            <person name="Yu S.T."/>
        </authorList>
    </citation>
    <scope>NUCLEOTIDE SEQUENCE</scope>
    <source>
        <strain evidence="4">R35</strain>
    </source>
</reference>
<dbReference type="AlphaFoldDB" id="A0AB39S9B0"/>
<dbReference type="PROSITE" id="PS51257">
    <property type="entry name" value="PROKAR_LIPOPROTEIN"/>
    <property type="match status" value="1"/>
</dbReference>
<feature type="chain" id="PRO_5044340138" evidence="2">
    <location>
        <begin position="22"/>
        <end position="244"/>
    </location>
</feature>
<feature type="compositionally biased region" description="Low complexity" evidence="1">
    <location>
        <begin position="39"/>
        <end position="95"/>
    </location>
</feature>
<dbReference type="Pfam" id="PF14016">
    <property type="entry name" value="DUF4232"/>
    <property type="match status" value="1"/>
</dbReference>